<dbReference type="EC" id="2.7.13.3" evidence="2"/>
<organism evidence="8 9">
    <name type="scientific">Cupriavidus pauculus</name>
    <dbReference type="NCBI Taxonomy" id="82633"/>
    <lineage>
        <taxon>Bacteria</taxon>
        <taxon>Pseudomonadati</taxon>
        <taxon>Pseudomonadota</taxon>
        <taxon>Betaproteobacteria</taxon>
        <taxon>Burkholderiales</taxon>
        <taxon>Burkholderiaceae</taxon>
        <taxon>Cupriavidus</taxon>
    </lineage>
</organism>
<comment type="catalytic activity">
    <reaction evidence="1">
        <text>ATP + protein L-histidine = ADP + protein N-phospho-L-histidine.</text>
        <dbReference type="EC" id="2.7.13.3"/>
    </reaction>
</comment>
<dbReference type="PANTHER" id="PTHR43642:SF1">
    <property type="entry name" value="HYBRID SIGNAL TRANSDUCTION HISTIDINE KINASE G"/>
    <property type="match status" value="1"/>
</dbReference>
<dbReference type="PROSITE" id="PS50011">
    <property type="entry name" value="PROTEIN_KINASE_DOM"/>
    <property type="match status" value="1"/>
</dbReference>
<dbReference type="SMART" id="SM00387">
    <property type="entry name" value="HATPase_c"/>
    <property type="match status" value="1"/>
</dbReference>
<dbReference type="PRINTS" id="PR00344">
    <property type="entry name" value="BCTRLSENSOR"/>
</dbReference>
<dbReference type="NCBIfam" id="TIGR00229">
    <property type="entry name" value="sensory_box"/>
    <property type="match status" value="1"/>
</dbReference>
<evidence type="ECO:0000259" key="6">
    <source>
        <dbReference type="PROSITE" id="PS50112"/>
    </source>
</evidence>
<dbReference type="SUPFAM" id="SSF52540">
    <property type="entry name" value="P-loop containing nucleoside triphosphate hydrolases"/>
    <property type="match status" value="1"/>
</dbReference>
<dbReference type="InterPro" id="IPR003018">
    <property type="entry name" value="GAF"/>
</dbReference>
<dbReference type="SMART" id="SM00388">
    <property type="entry name" value="HisKA"/>
    <property type="match status" value="1"/>
</dbReference>
<sequence length="1837" mass="204507">MGDSRSLQVLWEDAERVFCRARRPYEGGVDDVLMVRPGTGHLSSASFDRITHEFRLKDELDSTWAVLPKRLLQEDGRPLMLLEDPGGEPLERLLGAPMEVGSVLHFAAGVAAALGQLHQRGLVHKDVKPAHILVNCTDGRTRLTGFGIASRLPREHQRLDAPETIAGTLAYMAPEQTGRMNRTIDSRSDLYSFGVVLYKMLTGTLPFSATDPMEWVHCHIARKPVPPSERMSAIPEPLSDLVMKLLAKTGEERYQTAAGVEHDLQHCLDCWARDGWIDAFALGECDTPDRLVIPEKLYGREREVNALVAAFERVVTTGVPELVLVSGYSGIGKSSVVNELHKALVPPRGIFAAGKFDQYKRDIPYSTLVQAFQNLVRPLLGKRESELVQWRDALLEAMGPNARLMTDLIPELKLITGERPPVPELEPQQAQSRFQLVFRRFIGVFATSEHPLALFLDDLQWLDTATLDLLEDLLIRSELRHLMVIGAYRDNEVDAAHPLTRKLLAIKSAGGQVEEIALGRLSRDHLGELIADAVRCEPKRVLPLAQLVHEKTAGNPFFAIQFLCSLAAEELLFFDHDATCWSWDLDRIHAKGYTDNVVDLMVGKLNRLPVETQAALQHLACLGNMAEFGILATVLAVPEKQVHVALWAAVHQELVERSEGAYRFIHDRVQEAAYSLIPLAMRAQVHLRIGRLLRAQAPASRQEEAIFETVSQLNRGASLITLQEERDQLAELNLIAGKRAGRSSAYAAALNYLNIGVALLAEDSWERQHELTFALELSRAECEFLTGQLSVAEERLSALSKRASTNVERATVACLHMDVCLVLDQSSRAITVGLSCLRDFGIEWSPHPDDEAVQREYAHIWTVLDARVVEDLIDSPLMEDPASLATVDVLMKIWTPALYTDENLASLTICKAVSLSLEHGNCDASTFAYVILIRIAGPRFGDYQAGFRFGQLGFELVERRGLKRLEARTFVCFALFVVPWMKHVRACRELQRRAFDAANRVGDLQYATYTRNDLNSNLIFAGEPLSEAQDEAEHGLAFATKSRFGLAIDIIATQVALIRTLRGLTSRFGCFDDEQFDEEKIERRFLANPELAIAACWYWIRKLQARCIAGDHTAALDAASKARALLWTTASFFEEAEYYFYCALSHAACCHSLSANDRAQHLEALATHHRQLEVWADNCPENFECRAALVGAEIARIEGRNFDAMQRYEQAIRSARDNGFLHIEALANERAAQFHTEHEFHAIAEMYLRNARYCYLRWQADGKVHQLEQLYPQLVAQVSVPDPMGTMATSVEHLDLSTVIKVSQAISGDIVLDKLIEMVMRTAIEQTGAQRGLLILPKAGEQRLVAHAMTNDEDIVVHLRDEPVGASLLPESVLYYVMRTRESVILDDVAADPAFSSDAYILQHRARSILCLPLMSQTKLTGVLYLENSLTAGVFTPARITVLRLVASQAAIALENGQLYSELVEREAKIRRLVDANIIGIIIWNVAGQILEANDAFLQMVGYERDDLIAGRVGWKDLTPREWQAGDERALQEIGKTARVEPYEKELVRKDGSRVPVMVGAATFEVSRMEGVAFFLDLTERRQAEEKIRESEGRFREVQTELAHANRVATMGQLTASIAHEVTQPISATVTNAQAALRWLSAQPPDLEEASQVLSRIVKDGNRAVAVIRGIRELVKKAPPRKEPLDINMAIHDVIELTRGEARKHRVSMQLLLTDGLPLVQGDRVQLQQVLLNLLINAMEAMSGVSDGVRELLISTRRADAGCVLVSVCDSGMGFSAQDAERLFAPFFTNKSSGLGMGLSICRSIIEAHGGRLWASENVPRGAIFQFTVPDCSDVSP</sequence>
<dbReference type="CDD" id="cd00130">
    <property type="entry name" value="PAS"/>
    <property type="match status" value="1"/>
</dbReference>
<protein>
    <recommendedName>
        <fullName evidence="2">histidine kinase</fullName>
        <ecNumber evidence="2">2.7.13.3</ecNumber>
    </recommendedName>
</protein>
<dbReference type="InterPro" id="IPR003594">
    <property type="entry name" value="HATPase_dom"/>
</dbReference>
<evidence type="ECO:0000259" key="4">
    <source>
        <dbReference type="PROSITE" id="PS50011"/>
    </source>
</evidence>
<evidence type="ECO:0000259" key="5">
    <source>
        <dbReference type="PROSITE" id="PS50109"/>
    </source>
</evidence>
<dbReference type="InterPro" id="IPR003661">
    <property type="entry name" value="HisK_dim/P_dom"/>
</dbReference>
<dbReference type="Proteomes" id="UP000234341">
    <property type="component" value="Unassembled WGS sequence"/>
</dbReference>
<dbReference type="SUPFAM" id="SSF55781">
    <property type="entry name" value="GAF domain-like"/>
    <property type="match status" value="1"/>
</dbReference>
<dbReference type="Pfam" id="PF13191">
    <property type="entry name" value="AAA_16"/>
    <property type="match status" value="1"/>
</dbReference>
<dbReference type="InterPro" id="IPR000719">
    <property type="entry name" value="Prot_kinase_dom"/>
</dbReference>
<dbReference type="PANTHER" id="PTHR43642">
    <property type="entry name" value="HYBRID SIGNAL TRANSDUCTION HISTIDINE KINASE G"/>
    <property type="match status" value="1"/>
</dbReference>
<dbReference type="InterPro" id="IPR041664">
    <property type="entry name" value="AAA_16"/>
</dbReference>
<dbReference type="InterPro" id="IPR036890">
    <property type="entry name" value="HATPase_C_sf"/>
</dbReference>
<dbReference type="Pfam" id="PF00512">
    <property type="entry name" value="HisKA"/>
    <property type="match status" value="1"/>
</dbReference>
<dbReference type="InterPro" id="IPR000700">
    <property type="entry name" value="PAS-assoc_C"/>
</dbReference>
<evidence type="ECO:0000259" key="7">
    <source>
        <dbReference type="PROSITE" id="PS50113"/>
    </source>
</evidence>
<evidence type="ECO:0000313" key="8">
    <source>
        <dbReference type="EMBL" id="PLP99468.1"/>
    </source>
</evidence>
<dbReference type="InterPro" id="IPR004358">
    <property type="entry name" value="Sig_transdc_His_kin-like_C"/>
</dbReference>
<dbReference type="Pfam" id="PF00069">
    <property type="entry name" value="Pkinase"/>
    <property type="match status" value="1"/>
</dbReference>
<dbReference type="Gene3D" id="3.30.450.40">
    <property type="match status" value="1"/>
</dbReference>
<dbReference type="SUPFAM" id="SSF56112">
    <property type="entry name" value="Protein kinase-like (PK-like)"/>
    <property type="match status" value="1"/>
</dbReference>
<dbReference type="InterPro" id="IPR036097">
    <property type="entry name" value="HisK_dim/P_sf"/>
</dbReference>
<dbReference type="Gene3D" id="3.30.565.10">
    <property type="entry name" value="Histidine kinase-like ATPase, C-terminal domain"/>
    <property type="match status" value="1"/>
</dbReference>
<dbReference type="PROSITE" id="PS50113">
    <property type="entry name" value="PAC"/>
    <property type="match status" value="1"/>
</dbReference>
<dbReference type="Gene3D" id="1.10.510.10">
    <property type="entry name" value="Transferase(Phosphotransferase) domain 1"/>
    <property type="match status" value="1"/>
</dbReference>
<evidence type="ECO:0000313" key="9">
    <source>
        <dbReference type="Proteomes" id="UP000234341"/>
    </source>
</evidence>
<dbReference type="InterPro" id="IPR029016">
    <property type="entry name" value="GAF-like_dom_sf"/>
</dbReference>
<keyword evidence="3" id="KW-0597">Phosphoprotein</keyword>
<dbReference type="PROSITE" id="PS50109">
    <property type="entry name" value="HIS_KIN"/>
    <property type="match status" value="1"/>
</dbReference>
<dbReference type="SUPFAM" id="SSF55874">
    <property type="entry name" value="ATPase domain of HSP90 chaperone/DNA topoisomerase II/histidine kinase"/>
    <property type="match status" value="1"/>
</dbReference>
<dbReference type="GO" id="GO:0005524">
    <property type="term" value="F:ATP binding"/>
    <property type="evidence" value="ECO:0007669"/>
    <property type="project" value="InterPro"/>
</dbReference>
<dbReference type="EMBL" id="PJRP01000007">
    <property type="protein sequence ID" value="PLP99468.1"/>
    <property type="molecule type" value="Genomic_DNA"/>
</dbReference>
<feature type="domain" description="Histidine kinase" evidence="5">
    <location>
        <begin position="1617"/>
        <end position="1833"/>
    </location>
</feature>
<comment type="caution">
    <text evidence="8">The sequence shown here is derived from an EMBL/GenBank/DDBJ whole genome shotgun (WGS) entry which is preliminary data.</text>
</comment>
<dbReference type="SMART" id="SM00091">
    <property type="entry name" value="PAS"/>
    <property type="match status" value="1"/>
</dbReference>
<dbReference type="Gene3D" id="3.40.50.300">
    <property type="entry name" value="P-loop containing nucleotide triphosphate hydrolases"/>
    <property type="match status" value="1"/>
</dbReference>
<dbReference type="SUPFAM" id="SSF47384">
    <property type="entry name" value="Homodimeric domain of signal transducing histidine kinase"/>
    <property type="match status" value="1"/>
</dbReference>
<dbReference type="CDD" id="cd14014">
    <property type="entry name" value="STKc_PknB_like"/>
    <property type="match status" value="1"/>
</dbReference>
<name>A0A2N5CB66_9BURK</name>
<dbReference type="PROSITE" id="PS50112">
    <property type="entry name" value="PAS"/>
    <property type="match status" value="1"/>
</dbReference>
<evidence type="ECO:0000256" key="1">
    <source>
        <dbReference type="ARBA" id="ARBA00000085"/>
    </source>
</evidence>
<accession>A0A2N5CB66</accession>
<dbReference type="Pfam" id="PF13426">
    <property type="entry name" value="PAS_9"/>
    <property type="match status" value="1"/>
</dbReference>
<feature type="domain" description="PAC" evidence="7">
    <location>
        <begin position="1541"/>
        <end position="1590"/>
    </location>
</feature>
<evidence type="ECO:0000256" key="3">
    <source>
        <dbReference type="ARBA" id="ARBA00022553"/>
    </source>
</evidence>
<dbReference type="Pfam" id="PF01590">
    <property type="entry name" value="GAF"/>
    <property type="match status" value="1"/>
</dbReference>
<dbReference type="SUPFAM" id="SSF55785">
    <property type="entry name" value="PYP-like sensor domain (PAS domain)"/>
    <property type="match status" value="1"/>
</dbReference>
<dbReference type="CDD" id="cd00082">
    <property type="entry name" value="HisKA"/>
    <property type="match status" value="1"/>
</dbReference>
<dbReference type="InterPro" id="IPR011009">
    <property type="entry name" value="Kinase-like_dom_sf"/>
</dbReference>
<dbReference type="InterPro" id="IPR027417">
    <property type="entry name" value="P-loop_NTPase"/>
</dbReference>
<dbReference type="InterPro" id="IPR005467">
    <property type="entry name" value="His_kinase_dom"/>
</dbReference>
<dbReference type="SMART" id="SM00220">
    <property type="entry name" value="S_TKc"/>
    <property type="match status" value="1"/>
</dbReference>
<keyword evidence="8" id="KW-0418">Kinase</keyword>
<dbReference type="Gene3D" id="1.10.287.130">
    <property type="match status" value="1"/>
</dbReference>
<feature type="domain" description="PAS" evidence="6">
    <location>
        <begin position="1466"/>
        <end position="1509"/>
    </location>
</feature>
<dbReference type="InterPro" id="IPR053159">
    <property type="entry name" value="Hybrid_Histidine_Kinase"/>
</dbReference>
<feature type="domain" description="Protein kinase" evidence="4">
    <location>
        <begin position="1"/>
        <end position="265"/>
    </location>
</feature>
<keyword evidence="8" id="KW-0808">Transferase</keyword>
<dbReference type="OrthoDB" id="9801841at2"/>
<dbReference type="Gene3D" id="3.30.450.20">
    <property type="entry name" value="PAS domain"/>
    <property type="match status" value="1"/>
</dbReference>
<dbReference type="GO" id="GO:0000155">
    <property type="term" value="F:phosphorelay sensor kinase activity"/>
    <property type="evidence" value="ECO:0007669"/>
    <property type="project" value="InterPro"/>
</dbReference>
<dbReference type="SMART" id="SM00065">
    <property type="entry name" value="GAF"/>
    <property type="match status" value="1"/>
</dbReference>
<dbReference type="InterPro" id="IPR000014">
    <property type="entry name" value="PAS"/>
</dbReference>
<reference evidence="8 9" key="1">
    <citation type="submission" date="2017-12" db="EMBL/GenBank/DDBJ databases">
        <title>Genome sequence of the active heterotrophic nitrifier-denitrifier, Cupriavidus pauculus UM1.</title>
        <authorList>
            <person name="Putonti C."/>
            <person name="Castignetti D."/>
        </authorList>
    </citation>
    <scope>NUCLEOTIDE SEQUENCE [LARGE SCALE GENOMIC DNA]</scope>
    <source>
        <strain evidence="8 9">UM1</strain>
    </source>
</reference>
<dbReference type="InterPro" id="IPR035965">
    <property type="entry name" value="PAS-like_dom_sf"/>
</dbReference>
<gene>
    <name evidence="8" type="ORF">CYJ10_16735</name>
</gene>
<dbReference type="Pfam" id="PF02518">
    <property type="entry name" value="HATPase_c"/>
    <property type="match status" value="1"/>
</dbReference>
<proteinExistence type="predicted"/>
<evidence type="ECO:0000256" key="2">
    <source>
        <dbReference type="ARBA" id="ARBA00012438"/>
    </source>
</evidence>
<dbReference type="RefSeq" id="WP_101682612.1">
    <property type="nucleotide sequence ID" value="NZ_PJRP01000007.1"/>
</dbReference>